<dbReference type="Gene3D" id="3.30.40.10">
    <property type="entry name" value="Zinc/RING finger domain, C3HC4 (zinc finger)"/>
    <property type="match status" value="1"/>
</dbReference>
<keyword evidence="4 11" id="KW-0863">Zinc-finger</keyword>
<dbReference type="Pfam" id="PF14570">
    <property type="entry name" value="zf-RING_4"/>
    <property type="match status" value="1"/>
</dbReference>
<dbReference type="RefSeq" id="XP_024320942.1">
    <property type="nucleotide sequence ID" value="XM_024471282.1"/>
</dbReference>
<dbReference type="PROSITE" id="PS50102">
    <property type="entry name" value="RRM"/>
    <property type="match status" value="1"/>
</dbReference>
<dbReference type="GO" id="GO:0008270">
    <property type="term" value="F:zinc ion binding"/>
    <property type="evidence" value="ECO:0007669"/>
    <property type="project" value="UniProtKB-KW"/>
</dbReference>
<evidence type="ECO:0000313" key="17">
    <source>
        <dbReference type="EMBL" id="OAF55642.2"/>
    </source>
</evidence>
<dbReference type="CDD" id="cd12438">
    <property type="entry name" value="RRM_CNOT4"/>
    <property type="match status" value="1"/>
</dbReference>
<dbReference type="SUPFAM" id="SSF54928">
    <property type="entry name" value="RNA-binding domain, RBD"/>
    <property type="match status" value="1"/>
</dbReference>
<dbReference type="InterPro" id="IPR001841">
    <property type="entry name" value="Znf_RING"/>
</dbReference>
<evidence type="ECO:0000256" key="6">
    <source>
        <dbReference type="ARBA" id="ARBA00022884"/>
    </source>
</evidence>
<dbReference type="GO" id="GO:0061630">
    <property type="term" value="F:ubiquitin protein ligase activity"/>
    <property type="evidence" value="ECO:0007669"/>
    <property type="project" value="UniProtKB-ARBA"/>
</dbReference>
<evidence type="ECO:0000256" key="8">
    <source>
        <dbReference type="ARBA" id="ARBA00023054"/>
    </source>
</evidence>
<evidence type="ECO:0000256" key="9">
    <source>
        <dbReference type="ARBA" id="ARBA00023163"/>
    </source>
</evidence>
<dbReference type="PROSITE" id="PS50089">
    <property type="entry name" value="ZF_RING_2"/>
    <property type="match status" value="1"/>
</dbReference>
<feature type="compositionally biased region" description="Polar residues" evidence="14">
    <location>
        <begin position="1485"/>
        <end position="1495"/>
    </location>
</feature>
<dbReference type="SMART" id="SM00360">
    <property type="entry name" value="RRM"/>
    <property type="match status" value="1"/>
</dbReference>
<feature type="region of interest" description="Disordered" evidence="14">
    <location>
        <begin position="277"/>
        <end position="325"/>
    </location>
</feature>
<feature type="domain" description="RRM" evidence="16">
    <location>
        <begin position="125"/>
        <end position="213"/>
    </location>
</feature>
<dbReference type="EMBL" id="KV441408">
    <property type="protein sequence ID" value="OAF55642.2"/>
    <property type="molecule type" value="Genomic_DNA"/>
</dbReference>
<feature type="compositionally biased region" description="Polar residues" evidence="14">
    <location>
        <begin position="485"/>
        <end position="510"/>
    </location>
</feature>
<dbReference type="InterPro" id="IPR039515">
    <property type="entry name" value="NOT4_mRING-HC-C4C4"/>
</dbReference>
<feature type="region of interest" description="Disordered" evidence="14">
    <location>
        <begin position="549"/>
        <end position="605"/>
    </location>
</feature>
<dbReference type="InterPro" id="IPR012677">
    <property type="entry name" value="Nucleotide-bd_a/b_plait_sf"/>
</dbReference>
<evidence type="ECO:0000256" key="14">
    <source>
        <dbReference type="SAM" id="MobiDB-lite"/>
    </source>
</evidence>
<reference evidence="17" key="1">
    <citation type="submission" date="2016-03" db="EMBL/GenBank/DDBJ databases">
        <title>Updated assembly of Pseudogymnoascus destructans, the fungus causing white-nose syndrome of bats.</title>
        <authorList>
            <person name="Palmer J.M."/>
            <person name="Drees K.P."/>
            <person name="Foster J.T."/>
            <person name="Lindner D.L."/>
        </authorList>
    </citation>
    <scope>NUCLEOTIDE SEQUENCE [LARGE SCALE GENOMIC DNA]</scope>
    <source>
        <strain evidence="17">20631-21</strain>
    </source>
</reference>
<feature type="compositionally biased region" description="Low complexity" evidence="14">
    <location>
        <begin position="593"/>
        <end position="605"/>
    </location>
</feature>
<dbReference type="GO" id="GO:0016567">
    <property type="term" value="P:protein ubiquitination"/>
    <property type="evidence" value="ECO:0007669"/>
    <property type="project" value="TreeGrafter"/>
</dbReference>
<feature type="domain" description="RING-type" evidence="15">
    <location>
        <begin position="20"/>
        <end position="63"/>
    </location>
</feature>
<feature type="compositionally biased region" description="Low complexity" evidence="14">
    <location>
        <begin position="1042"/>
        <end position="1051"/>
    </location>
</feature>
<feature type="compositionally biased region" description="Low complexity" evidence="14">
    <location>
        <begin position="1115"/>
        <end position="1124"/>
    </location>
</feature>
<accession>A0A177A2D5</accession>
<evidence type="ECO:0000256" key="2">
    <source>
        <dbReference type="ARBA" id="ARBA00022491"/>
    </source>
</evidence>
<dbReference type="GeneID" id="36290760"/>
<name>A0A177A2D5_9PEZI</name>
<evidence type="ECO:0000259" key="16">
    <source>
        <dbReference type="PROSITE" id="PS50102"/>
    </source>
</evidence>
<evidence type="ECO:0000259" key="15">
    <source>
        <dbReference type="PROSITE" id="PS50089"/>
    </source>
</evidence>
<evidence type="ECO:0000256" key="4">
    <source>
        <dbReference type="ARBA" id="ARBA00022771"/>
    </source>
</evidence>
<gene>
    <name evidence="17" type="primary">NOT4</name>
    <name evidence="17" type="ORF">VC83_07716</name>
</gene>
<feature type="compositionally biased region" description="Low complexity" evidence="14">
    <location>
        <begin position="549"/>
        <end position="558"/>
    </location>
</feature>
<feature type="compositionally biased region" description="Pro residues" evidence="14">
    <location>
        <begin position="1197"/>
        <end position="1206"/>
    </location>
</feature>
<keyword evidence="2" id="KW-0678">Repressor</keyword>
<evidence type="ECO:0000256" key="7">
    <source>
        <dbReference type="ARBA" id="ARBA00023015"/>
    </source>
</evidence>
<dbReference type="InterPro" id="IPR035979">
    <property type="entry name" value="RBD_domain_sf"/>
</dbReference>
<dbReference type="FunFam" id="3.30.70.330:FF:000257">
    <property type="entry name" value="CCR4-NOT core complex subunit Not4"/>
    <property type="match status" value="1"/>
</dbReference>
<feature type="compositionally biased region" description="Basic residues" evidence="14">
    <location>
        <begin position="733"/>
        <end position="744"/>
    </location>
</feature>
<dbReference type="GO" id="GO:0051254">
    <property type="term" value="P:positive regulation of RNA metabolic process"/>
    <property type="evidence" value="ECO:0007669"/>
    <property type="project" value="UniProtKB-ARBA"/>
</dbReference>
<dbReference type="OrthoDB" id="1923159at2759"/>
<dbReference type="InterPro" id="IPR013083">
    <property type="entry name" value="Znf_RING/FYVE/PHD"/>
</dbReference>
<dbReference type="PANTHER" id="PTHR12603">
    <property type="entry name" value="CCR4-NOT TRANSCRIPTION COMPLEX RELATED"/>
    <property type="match status" value="1"/>
</dbReference>
<dbReference type="FunFam" id="3.30.40.10:FF:000006">
    <property type="entry name" value="CCR4-NOT transcription complex subunit 4"/>
    <property type="match status" value="1"/>
</dbReference>
<feature type="region of interest" description="Disordered" evidence="14">
    <location>
        <begin position="818"/>
        <end position="853"/>
    </location>
</feature>
<feature type="compositionally biased region" description="Basic and acidic residues" evidence="14">
    <location>
        <begin position="1150"/>
        <end position="1161"/>
    </location>
</feature>
<sequence length="1577" mass="167622">MASSSRVQQDSFIDDDDLTCPLCVEEFDLSDRNFRPCPCGYQVCQFCFNNIKNNMNGLCPACRRPYDEKTIEWKVVTQEEIAQFKANAQKNAKKKAEQRHKEAQKREVESLNRKHLAGLRVVQKNLVYVVGLSPGIPEQDLLKTLRGDKHFGQYGPIVKIVVSKAKQGEAPPNNGSLGVYVTFAKKEDAAKCIAAVNGSQNGDRVLRAQLGTTKYCSAYLRNEICTNKQCMFLHEPGDNDDSYSRQDLSTINSVNTQRPLPGPLTFSGPVAQAARQAAQAQAPIQQSQPVAAASQVMARDPSKDELDSGDGSALPSSASWAKGGQLSRRGSLATSAAASSPAISASLPALVLEEESPESPQDRISQTQDSAAAEAHQQSLIPQAPSDPVLAQILKSINYLTTLSESPSESTDEDSQLWWPLFDDNGGLKRRLAREQQDEATRLHIEQELQEETRSAPEAQEEQEPGSGSGQLGGEPEDRDDGRESSQGQTFHDQRRPSAQQPIQRSSQDSGVFGGTGGQNFSPNIGNLATVNGRALTPIQQQQLLLLKSGQSGQPQSGFIDQYPPGIGALGSQQSTLFQQQGHNRQSSRYNFGGDSASAAKSTTGSKLLGQQASMMGLQQGNQFYGSTVPGPPPGLKSTGTPPSGMFGQSQFGGAAFGAAGKENNNDIIREMLRNRGGTGSGSGGQSREAGKREFMFPFSHQYPSSSTPARTSSLVATLYGPQPGAFQDFGPKQKKKGKKHRHANTSSSGGGGLVDLADPNILQARMPHQQQSNAGVGQGLFGGQAQADDNLLSMDDDVSHSVDALVAESVSETAASPFHHGLSMPSRTSTPSVPPGFNLPHAHPSPTRDDAMAKPQTRIPAIPAPSQYTPPRSMAATHVPRVGTPLSTVSIPPTPTPVPAVVVPKPGASKTEAREQAKEDVKSLANDTGLTKAIASQSSQLMAPPGLHREDFPVLEKGKAKDVAIISGPRAMTAGKKALATPSNVAAVTPAPKAAAKKSTPGILNISVPAQPSTKEVADKEPPANAAVQSSAFPPLPPSTPAASSGSSVPKGPRSIRVVPTKTESPVISAAQPLSAISNYSATISGSRQASISSNSRFERPGTPASEIISDTASLTSASLSRPSSPPPTRVGSAPVRTTTKSQQKKQRREAMKGKEKTEVETAVVETPEAEEIAPIMGRKKKQKKAKVNTKAGSPIPVPSRPPTPKQVEKTEPVKETKASGGPEASKKQKAPEVEATPKPVVESKAEVVEEAVQEPPAPTVETIDETSDRPVPTPSAVLQDLLSHGQVPQPDKLAVLRPPMGYNQRAGFQGDLPDLDHKLVITEEDRAALLSGRPVHKVVQGSHRIMLTPNGDCVRNLTPTEEERYLELQSRIFQESGPAAFVPARHNASNGFTLIGGRAVPNGPPAFFPPLDGSLTIPPLDPVSKIQRDEALSYINQYVLPSLSTNSQLERALNANALDTEMLRPNDTQSWPNWGTGSGQGGNNAASQENRSGQEGPYGGNRQDGILASGLESMTAHFAVGRESSRGQPLGNVTLLSLSDSETAMQSAKKETEKLEKSLNQLLKKNRRLLLGAGH</sequence>
<dbReference type="SMART" id="SM00361">
    <property type="entry name" value="RRM_1"/>
    <property type="match status" value="1"/>
</dbReference>
<evidence type="ECO:0000256" key="3">
    <source>
        <dbReference type="ARBA" id="ARBA00022723"/>
    </source>
</evidence>
<feature type="region of interest" description="Disordered" evidence="14">
    <location>
        <begin position="1462"/>
        <end position="1508"/>
    </location>
</feature>
<dbReference type="Pfam" id="PF00076">
    <property type="entry name" value="RRM_1"/>
    <property type="match status" value="1"/>
</dbReference>
<feature type="compositionally biased region" description="Polar residues" evidence="14">
    <location>
        <begin position="571"/>
        <end position="590"/>
    </location>
</feature>
<evidence type="ECO:0000256" key="1">
    <source>
        <dbReference type="ARBA" id="ARBA00004123"/>
    </source>
</evidence>
<dbReference type="SUPFAM" id="SSF57850">
    <property type="entry name" value="RING/U-box"/>
    <property type="match status" value="1"/>
</dbReference>
<feature type="compositionally biased region" description="Polar residues" evidence="14">
    <location>
        <begin position="358"/>
        <end position="381"/>
    </location>
</feature>
<dbReference type="InterPro" id="IPR003954">
    <property type="entry name" value="RRM_euk-type"/>
</dbReference>
<dbReference type="Gene3D" id="3.30.70.330">
    <property type="match status" value="1"/>
</dbReference>
<feature type="compositionally biased region" description="Basic residues" evidence="14">
    <location>
        <begin position="1179"/>
        <end position="1189"/>
    </location>
</feature>
<feature type="compositionally biased region" description="Basic and acidic residues" evidence="14">
    <location>
        <begin position="1208"/>
        <end position="1219"/>
    </location>
</feature>
<feature type="region of interest" description="Disordered" evidence="14">
    <location>
        <begin position="1115"/>
        <end position="1272"/>
    </location>
</feature>
<dbReference type="InterPro" id="IPR000504">
    <property type="entry name" value="RRM_dom"/>
</dbReference>
<feature type="region of interest" description="Disordered" evidence="14">
    <location>
        <begin position="1005"/>
        <end position="1067"/>
    </location>
</feature>
<feature type="region of interest" description="Disordered" evidence="14">
    <location>
        <begin position="725"/>
        <end position="757"/>
    </location>
</feature>
<dbReference type="GO" id="GO:0030015">
    <property type="term" value="C:CCR4-NOT core complex"/>
    <property type="evidence" value="ECO:0007669"/>
    <property type="project" value="UniProtKB-ARBA"/>
</dbReference>
<evidence type="ECO:0000256" key="11">
    <source>
        <dbReference type="PROSITE-ProRule" id="PRU00175"/>
    </source>
</evidence>
<feature type="region of interest" description="Disordered" evidence="14">
    <location>
        <begin position="352"/>
        <end position="384"/>
    </location>
</feature>
<keyword evidence="10" id="KW-0539">Nucleus</keyword>
<organism evidence="17">
    <name type="scientific">Pseudogymnoascus destructans</name>
    <dbReference type="NCBI Taxonomy" id="655981"/>
    <lineage>
        <taxon>Eukaryota</taxon>
        <taxon>Fungi</taxon>
        <taxon>Dikarya</taxon>
        <taxon>Ascomycota</taxon>
        <taxon>Pezizomycotina</taxon>
        <taxon>Leotiomycetes</taxon>
        <taxon>Thelebolales</taxon>
        <taxon>Thelebolaceae</taxon>
        <taxon>Pseudogymnoascus</taxon>
    </lineage>
</organism>
<evidence type="ECO:0000256" key="12">
    <source>
        <dbReference type="PROSITE-ProRule" id="PRU00176"/>
    </source>
</evidence>
<dbReference type="CDD" id="cd16618">
    <property type="entry name" value="mRING-HC-C4C4_CNOT4"/>
    <property type="match status" value="1"/>
</dbReference>
<keyword evidence="9" id="KW-0804">Transcription</keyword>
<proteinExistence type="predicted"/>
<dbReference type="GO" id="GO:0005634">
    <property type="term" value="C:nucleus"/>
    <property type="evidence" value="ECO:0007669"/>
    <property type="project" value="UniProtKB-SubCell"/>
</dbReference>
<evidence type="ECO:0000256" key="10">
    <source>
        <dbReference type="ARBA" id="ARBA00023242"/>
    </source>
</evidence>
<feature type="coiled-coil region" evidence="13">
    <location>
        <begin position="86"/>
        <end position="114"/>
    </location>
</feature>
<dbReference type="InterPro" id="IPR039780">
    <property type="entry name" value="Mot2"/>
</dbReference>
<keyword evidence="6 12" id="KW-0694">RNA-binding</keyword>
<feature type="compositionally biased region" description="Polar residues" evidence="14">
    <location>
        <begin position="1468"/>
        <end position="1477"/>
    </location>
</feature>
<protein>
    <submittedName>
        <fullName evidence="17">Transcriptional repressor proteinral negative regulator of transcription subunit 4</fullName>
    </submittedName>
</protein>
<keyword evidence="5" id="KW-0862">Zinc</keyword>
<dbReference type="InterPro" id="IPR034261">
    <property type="entry name" value="CNOT4_RRM"/>
</dbReference>
<keyword evidence="7" id="KW-0805">Transcription regulation</keyword>
<dbReference type="GO" id="GO:0010557">
    <property type="term" value="P:positive regulation of macromolecule biosynthetic process"/>
    <property type="evidence" value="ECO:0007669"/>
    <property type="project" value="UniProtKB-ARBA"/>
</dbReference>
<evidence type="ECO:0000256" key="5">
    <source>
        <dbReference type="ARBA" id="ARBA00022833"/>
    </source>
</evidence>
<feature type="compositionally biased region" description="Low complexity" evidence="14">
    <location>
        <begin position="277"/>
        <end position="298"/>
    </location>
</feature>
<keyword evidence="8 13" id="KW-0175">Coiled coil</keyword>
<keyword evidence="3" id="KW-0479">Metal-binding</keyword>
<feature type="coiled-coil region" evidence="13">
    <location>
        <begin position="1540"/>
        <end position="1567"/>
    </location>
</feature>
<comment type="subcellular location">
    <subcellularLocation>
        <location evidence="1">Nucleus</location>
    </subcellularLocation>
</comment>
<dbReference type="PANTHER" id="PTHR12603:SF0">
    <property type="entry name" value="CCR4-NOT TRANSCRIPTION COMPLEX SUBUNIT 4"/>
    <property type="match status" value="1"/>
</dbReference>
<feature type="region of interest" description="Disordered" evidence="14">
    <location>
        <begin position="449"/>
        <end position="526"/>
    </location>
</feature>
<dbReference type="GO" id="GO:0000956">
    <property type="term" value="P:nuclear-transcribed mRNA catabolic process"/>
    <property type="evidence" value="ECO:0007669"/>
    <property type="project" value="UniProtKB-ARBA"/>
</dbReference>
<dbReference type="eggNOG" id="KOG2068">
    <property type="taxonomic scope" value="Eukaryota"/>
</dbReference>
<dbReference type="Proteomes" id="UP000077154">
    <property type="component" value="Unassembled WGS sequence"/>
</dbReference>
<dbReference type="VEuPathDB" id="FungiDB:GMDG_01649"/>
<dbReference type="GO" id="GO:0003723">
    <property type="term" value="F:RNA binding"/>
    <property type="evidence" value="ECO:0007669"/>
    <property type="project" value="UniProtKB-UniRule"/>
</dbReference>
<evidence type="ECO:0000256" key="13">
    <source>
        <dbReference type="SAM" id="Coils"/>
    </source>
</evidence>